<organism evidence="2 3">
    <name type="scientific">Komagataeibacter diospyri</name>
    <dbReference type="NCBI Taxonomy" id="1932662"/>
    <lineage>
        <taxon>Bacteria</taxon>
        <taxon>Pseudomonadati</taxon>
        <taxon>Pseudomonadota</taxon>
        <taxon>Alphaproteobacteria</taxon>
        <taxon>Acetobacterales</taxon>
        <taxon>Acetobacteraceae</taxon>
        <taxon>Komagataeibacter</taxon>
    </lineage>
</organism>
<accession>A0A4V0WMJ0</accession>
<comment type="caution">
    <text evidence="2">The sequence shown here is derived from an EMBL/GenBank/DDBJ whole genome shotgun (WGS) entry which is preliminary data.</text>
</comment>
<dbReference type="InterPro" id="IPR051532">
    <property type="entry name" value="Ester_Hydrolysis_Enzymes"/>
</dbReference>
<name>A0A4V0WMJ0_9PROT</name>
<dbReference type="GO" id="GO:0016788">
    <property type="term" value="F:hydrolase activity, acting on ester bonds"/>
    <property type="evidence" value="ECO:0007669"/>
    <property type="project" value="UniProtKB-ARBA"/>
</dbReference>
<dbReference type="Gene3D" id="3.40.50.1110">
    <property type="entry name" value="SGNH hydrolase"/>
    <property type="match status" value="1"/>
</dbReference>
<dbReference type="Proteomes" id="UP000315095">
    <property type="component" value="Unassembled WGS sequence"/>
</dbReference>
<reference evidence="3" key="1">
    <citation type="submission" date="2017-01" db="EMBL/GenBank/DDBJ databases">
        <title>Komagataeibacter sp. MSKU9 whole genome sequencing project.</title>
        <authorList>
            <person name="Matsutani M."/>
            <person name="Naloka K."/>
            <person name="Theeragool G."/>
            <person name="Yakushi T."/>
            <person name="Matsushita K."/>
        </authorList>
    </citation>
    <scope>NUCLEOTIDE SEQUENCE [LARGE SCALE GENOMIC DNA]</scope>
    <source>
        <strain evidence="3">MSKU9</strain>
    </source>
</reference>
<dbReference type="InterPro" id="IPR013830">
    <property type="entry name" value="SGNH_hydro"/>
</dbReference>
<evidence type="ECO:0000259" key="1">
    <source>
        <dbReference type="Pfam" id="PF13472"/>
    </source>
</evidence>
<dbReference type="SUPFAM" id="SSF52266">
    <property type="entry name" value="SGNH hydrolase"/>
    <property type="match status" value="1"/>
</dbReference>
<feature type="domain" description="SGNH hydrolase-type esterase" evidence="1">
    <location>
        <begin position="17"/>
        <end position="191"/>
    </location>
</feature>
<gene>
    <name evidence="2" type="ORF">MSKU9_1983</name>
</gene>
<protein>
    <submittedName>
        <fullName evidence="2">Lipolytic protein G-D-S-L</fullName>
    </submittedName>
</protein>
<dbReference type="EMBL" id="BDLU01000041">
    <property type="protein sequence ID" value="GCE83842.1"/>
    <property type="molecule type" value="Genomic_DNA"/>
</dbReference>
<sequence length="211" mass="23367">MVFPICHAYHADMRICFIGDSYVTGTGDETCQGWVGRLCATERQAGHDITPYNLGVRGQTGRDIALRWHAETRPRLEGRHDGGIVLSFGVNDCTSTTHGQPRIPHDESIATTRQILQQARQTWPVLMIGPPPVGRPCPDDRTRALSHAMAELCARLSVPFLPVWEPLLAHPAWCAEIARGDGAHPAGGGYTALARIIHDWPAWREWMEPLP</sequence>
<dbReference type="Pfam" id="PF13472">
    <property type="entry name" value="Lipase_GDSL_2"/>
    <property type="match status" value="1"/>
</dbReference>
<keyword evidence="3" id="KW-1185">Reference proteome</keyword>
<dbReference type="PANTHER" id="PTHR30383">
    <property type="entry name" value="THIOESTERASE 1/PROTEASE 1/LYSOPHOSPHOLIPASE L1"/>
    <property type="match status" value="1"/>
</dbReference>
<evidence type="ECO:0000313" key="3">
    <source>
        <dbReference type="Proteomes" id="UP000315095"/>
    </source>
</evidence>
<dbReference type="AlphaFoldDB" id="A0A4V0WMJ0"/>
<dbReference type="InterPro" id="IPR036514">
    <property type="entry name" value="SGNH_hydro_sf"/>
</dbReference>
<proteinExistence type="predicted"/>
<evidence type="ECO:0000313" key="2">
    <source>
        <dbReference type="EMBL" id="GCE83842.1"/>
    </source>
</evidence>